<dbReference type="CDD" id="cd04301">
    <property type="entry name" value="NAT_SF"/>
    <property type="match status" value="1"/>
</dbReference>
<protein>
    <submittedName>
        <fullName evidence="2">GNAT superfamily N-acetyltransferase</fullName>
    </submittedName>
</protein>
<reference evidence="2 3" key="1">
    <citation type="submission" date="2020-08" db="EMBL/GenBank/DDBJ databases">
        <title>Genomic Encyclopedia of Type Strains, Phase IV (KMG-IV): sequencing the most valuable type-strain genomes for metagenomic binning, comparative biology and taxonomic classification.</title>
        <authorList>
            <person name="Goeker M."/>
        </authorList>
    </citation>
    <scope>NUCLEOTIDE SEQUENCE [LARGE SCALE GENOMIC DNA]</scope>
    <source>
        <strain evidence="2 3">DSM 29514</strain>
    </source>
</reference>
<keyword evidence="2" id="KW-0808">Transferase</keyword>
<evidence type="ECO:0000313" key="2">
    <source>
        <dbReference type="EMBL" id="MBB4145582.1"/>
    </source>
</evidence>
<evidence type="ECO:0000313" key="3">
    <source>
        <dbReference type="Proteomes" id="UP000519897"/>
    </source>
</evidence>
<keyword evidence="3" id="KW-1185">Reference proteome</keyword>
<dbReference type="PANTHER" id="PTHR47237">
    <property type="entry name" value="SLL0310 PROTEIN"/>
    <property type="match status" value="1"/>
</dbReference>
<dbReference type="InterPro" id="IPR041496">
    <property type="entry name" value="YitH/HolE_GNAT"/>
</dbReference>
<accession>A0A7W6LLR0</accession>
<dbReference type="InterPro" id="IPR052729">
    <property type="entry name" value="Acyl/Acetyltrans_Enzymes"/>
</dbReference>
<sequence length="279" mass="29649">MQNIDIVITPMGLEHLDDAVRLSHQSNWPHRPEDWQLALDLSEGFVAVTGSGDVVGTILMTPYGKDCATINMVIVDESMRGRGLGRRLMAAAMTLAGDRPLRLIATAEGLPLYERLGFREMGAIVQHQGVAVNIAAPTNTEVATADDLPTILALDRAAYGADRGDLIRRLAEIGEYAVVSREGKAKAFAAIRPFGRGEVIGPVVAPDLDDAKALVSHFISRRNGTFLRVDTGAGTGLAPWLQDHGLVHVGGGIIMARPVITLSVASTVTTFALANQALG</sequence>
<dbReference type="RefSeq" id="WP_062553339.1">
    <property type="nucleotide sequence ID" value="NZ_CP049249.1"/>
</dbReference>
<dbReference type="Gene3D" id="3.40.630.90">
    <property type="match status" value="1"/>
</dbReference>
<dbReference type="SUPFAM" id="SSF55729">
    <property type="entry name" value="Acyl-CoA N-acyltransferases (Nat)"/>
    <property type="match status" value="1"/>
</dbReference>
<dbReference type="Proteomes" id="UP000519897">
    <property type="component" value="Unassembled WGS sequence"/>
</dbReference>
<dbReference type="Gene3D" id="3.40.630.30">
    <property type="match status" value="1"/>
</dbReference>
<dbReference type="PANTHER" id="PTHR47237:SF2">
    <property type="entry name" value="BLL4206 PROTEIN"/>
    <property type="match status" value="1"/>
</dbReference>
<dbReference type="Pfam" id="PF00583">
    <property type="entry name" value="Acetyltransf_1"/>
    <property type="match status" value="1"/>
</dbReference>
<dbReference type="PROSITE" id="PS51186">
    <property type="entry name" value="GNAT"/>
    <property type="match status" value="1"/>
</dbReference>
<dbReference type="InterPro" id="IPR016181">
    <property type="entry name" value="Acyl_CoA_acyltransferase"/>
</dbReference>
<proteinExistence type="predicted"/>
<evidence type="ECO:0000259" key="1">
    <source>
        <dbReference type="PROSITE" id="PS51186"/>
    </source>
</evidence>
<gene>
    <name evidence="2" type="ORF">GGQ72_004147</name>
</gene>
<dbReference type="Pfam" id="PF18014">
    <property type="entry name" value="Acetyltransf_18"/>
    <property type="match status" value="1"/>
</dbReference>
<comment type="caution">
    <text evidence="2">The sequence shown here is derived from an EMBL/GenBank/DDBJ whole genome shotgun (WGS) entry which is preliminary data.</text>
</comment>
<feature type="domain" description="N-acetyltransferase" evidence="1">
    <location>
        <begin position="6"/>
        <end position="139"/>
    </location>
</feature>
<dbReference type="InterPro" id="IPR000182">
    <property type="entry name" value="GNAT_dom"/>
</dbReference>
<dbReference type="AlphaFoldDB" id="A0A7W6LLR0"/>
<dbReference type="GO" id="GO:0016747">
    <property type="term" value="F:acyltransferase activity, transferring groups other than amino-acyl groups"/>
    <property type="evidence" value="ECO:0007669"/>
    <property type="project" value="InterPro"/>
</dbReference>
<organism evidence="2 3">
    <name type="scientific">Rhizobium rhizoryzae</name>
    <dbReference type="NCBI Taxonomy" id="451876"/>
    <lineage>
        <taxon>Bacteria</taxon>
        <taxon>Pseudomonadati</taxon>
        <taxon>Pseudomonadota</taxon>
        <taxon>Alphaproteobacteria</taxon>
        <taxon>Hyphomicrobiales</taxon>
        <taxon>Rhizobiaceae</taxon>
        <taxon>Rhizobium/Agrobacterium group</taxon>
        <taxon>Rhizobium</taxon>
    </lineage>
</organism>
<dbReference type="EMBL" id="JACIEC010000009">
    <property type="protein sequence ID" value="MBB4145582.1"/>
    <property type="molecule type" value="Genomic_DNA"/>
</dbReference>
<name>A0A7W6LLR0_9HYPH</name>